<keyword evidence="3" id="KW-1185">Reference proteome</keyword>
<evidence type="ECO:0000313" key="2">
    <source>
        <dbReference type="EMBL" id="CEM07816.1"/>
    </source>
</evidence>
<proteinExistence type="predicted"/>
<feature type="compositionally biased region" description="Acidic residues" evidence="1">
    <location>
        <begin position="163"/>
        <end position="179"/>
    </location>
</feature>
<dbReference type="PhylomeDB" id="A0A0G4F5P9"/>
<dbReference type="VEuPathDB" id="CryptoDB:Vbra_21217"/>
<organism evidence="2 3">
    <name type="scientific">Vitrella brassicaformis (strain CCMP3155)</name>
    <dbReference type="NCBI Taxonomy" id="1169540"/>
    <lineage>
        <taxon>Eukaryota</taxon>
        <taxon>Sar</taxon>
        <taxon>Alveolata</taxon>
        <taxon>Colpodellida</taxon>
        <taxon>Vitrellaceae</taxon>
        <taxon>Vitrella</taxon>
    </lineage>
</organism>
<dbReference type="Proteomes" id="UP000041254">
    <property type="component" value="Unassembled WGS sequence"/>
</dbReference>
<feature type="region of interest" description="Disordered" evidence="1">
    <location>
        <begin position="102"/>
        <end position="129"/>
    </location>
</feature>
<feature type="region of interest" description="Disordered" evidence="1">
    <location>
        <begin position="145"/>
        <end position="179"/>
    </location>
</feature>
<dbReference type="InParanoid" id="A0A0G4F5P9"/>
<evidence type="ECO:0000256" key="1">
    <source>
        <dbReference type="SAM" id="MobiDB-lite"/>
    </source>
</evidence>
<dbReference type="EMBL" id="CDMY01000378">
    <property type="protein sequence ID" value="CEM07816.1"/>
    <property type="molecule type" value="Genomic_DNA"/>
</dbReference>
<accession>A0A0G4F5P9</accession>
<gene>
    <name evidence="2" type="ORF">Vbra_21217</name>
</gene>
<dbReference type="OrthoDB" id="328954at2759"/>
<evidence type="ECO:0000313" key="3">
    <source>
        <dbReference type="Proteomes" id="UP000041254"/>
    </source>
</evidence>
<name>A0A0G4F5P9_VITBC</name>
<feature type="compositionally biased region" description="Low complexity" evidence="1">
    <location>
        <begin position="102"/>
        <end position="118"/>
    </location>
</feature>
<protein>
    <submittedName>
        <fullName evidence="2">Uncharacterized protein</fullName>
    </submittedName>
</protein>
<sequence length="179" mass="20008">MVEIYKGGKKFSALLEHNADLPDDMATLVELKREIETAIYHLERSNRELDAADPNGRDADFQEAITENIGALRTKRELLEKVKDKIAELEAHCCDKTPHIVPPASLMAAPPPASASSARRQPEVLPDPQTDDIQSMQVYAETMAARQQQQQEAVRDERMVGDETVEQEQREGEDDGLSL</sequence>
<dbReference type="AlphaFoldDB" id="A0A0G4F5P9"/>
<reference evidence="2 3" key="1">
    <citation type="submission" date="2014-11" db="EMBL/GenBank/DDBJ databases">
        <authorList>
            <person name="Zhu J."/>
            <person name="Qi W."/>
            <person name="Song R."/>
        </authorList>
    </citation>
    <scope>NUCLEOTIDE SEQUENCE [LARGE SCALE GENOMIC DNA]</scope>
</reference>